<dbReference type="EMBL" id="WWCK01000003">
    <property type="protein sequence ID" value="MYM67109.1"/>
    <property type="molecule type" value="Genomic_DNA"/>
</dbReference>
<accession>A0A7X4GR34</accession>
<dbReference type="AlphaFoldDB" id="A0A7X4GR34"/>
<sequence length="257" mass="27679">MPRYSRLLALDVTHEYLGHAALPGLRYVPTAETAALMEQEGLLLRALPRGVELWQEQRAGVASAALWQLGFDVYAEDALLRFYTAWPQDAYVATTPGEQGALGVLRAVAQPARGGEGGGPLLWIDLACAPLAADPEAAPVSPWRFALQSRLIHWKYFFSGGLAAKKLSIIDLDASDSEPGWAFAPSPLAATANGTAYLSASPVPMQSIPRQRLQLREAGATGKVLIRRLPNASVDKLGKERGPNGQSMIVAEIYVHQ</sequence>
<evidence type="ECO:0000313" key="1">
    <source>
        <dbReference type="EMBL" id="MYM67109.1"/>
    </source>
</evidence>
<proteinExistence type="predicted"/>
<protein>
    <submittedName>
        <fullName evidence="1">Uncharacterized protein</fullName>
    </submittedName>
</protein>
<organism evidence="1 2">
    <name type="scientific">Duganella rivi</name>
    <dbReference type="NCBI Taxonomy" id="2666083"/>
    <lineage>
        <taxon>Bacteria</taxon>
        <taxon>Pseudomonadati</taxon>
        <taxon>Pseudomonadota</taxon>
        <taxon>Betaproteobacteria</taxon>
        <taxon>Burkholderiales</taxon>
        <taxon>Oxalobacteraceae</taxon>
        <taxon>Telluria group</taxon>
        <taxon>Duganella</taxon>
    </lineage>
</organism>
<name>A0A7X4GR34_9BURK</name>
<keyword evidence="2" id="KW-1185">Reference proteome</keyword>
<dbReference type="Proteomes" id="UP000450012">
    <property type="component" value="Unassembled WGS sequence"/>
</dbReference>
<dbReference type="RefSeq" id="WP_161013678.1">
    <property type="nucleotide sequence ID" value="NZ_WWCK01000003.1"/>
</dbReference>
<gene>
    <name evidence="1" type="ORF">GTP45_09735</name>
</gene>
<reference evidence="1 2" key="1">
    <citation type="submission" date="2019-12" db="EMBL/GenBank/DDBJ databases">
        <title>Novel species isolated from a subtropical stream in China.</title>
        <authorList>
            <person name="Lu H."/>
        </authorList>
    </citation>
    <scope>NUCLEOTIDE SEQUENCE [LARGE SCALE GENOMIC DNA]</scope>
    <source>
        <strain evidence="1 2">FT55W</strain>
    </source>
</reference>
<evidence type="ECO:0000313" key="2">
    <source>
        <dbReference type="Proteomes" id="UP000450012"/>
    </source>
</evidence>
<comment type="caution">
    <text evidence="1">The sequence shown here is derived from an EMBL/GenBank/DDBJ whole genome shotgun (WGS) entry which is preliminary data.</text>
</comment>